<dbReference type="PANTHER" id="PTHR47235">
    <property type="entry name" value="BLR6548 PROTEIN"/>
    <property type="match status" value="1"/>
</dbReference>
<dbReference type="PANTHER" id="PTHR47235:SF1">
    <property type="entry name" value="BLR6548 PROTEIN"/>
    <property type="match status" value="1"/>
</dbReference>
<dbReference type="Pfam" id="PF13458">
    <property type="entry name" value="Peripla_BP_6"/>
    <property type="match status" value="1"/>
</dbReference>
<dbReference type="Proteomes" id="UP000272729">
    <property type="component" value="Unassembled WGS sequence"/>
</dbReference>
<sequence>MLVLFSALALTAVACRGGDGAAPAEGKGGVKVDFGVTSEACPQTGHSDRGCIYLGSISDLTEGPFKTLAVPITDAQKAFWKRVNDQGGIGGYDVDVTSYVKDNKYNPQIHNQVYQEIKGKILALAQTLGSPTTAAILPDLENTQMVSVPASWTSLWGHEEVVLESGTNYCLESMNSVDYAVEKLGVKSVMAVHLPGDYGDDAAAGAKIAAEKRGATFSSVVTQTGQDNQGGAIDAIVSGKPDLVILTTGPTDAAVIIGQTAARGYKGKFIGTSPTWNPGLLKSPAAPAIKALYFQSAPWKAWATDTPGHKAMRDALPSVTPNDGYTAGWVWSYPLKAALEKAVANKDLTRAGLLNAVRQLDKVDYEGMLPSGAGKFSGSPNDGVVRQSLIYKPDDAAPTGVTLVEDFFVGSTAKDYKFEKPCYQ</sequence>
<accession>A0A495XHT2</accession>
<dbReference type="EMBL" id="RBXR01000001">
    <property type="protein sequence ID" value="RKT73572.1"/>
    <property type="molecule type" value="Genomic_DNA"/>
</dbReference>
<dbReference type="Gene3D" id="3.40.50.2300">
    <property type="match status" value="2"/>
</dbReference>
<evidence type="ECO:0000256" key="2">
    <source>
        <dbReference type="ARBA" id="ARBA00022729"/>
    </source>
</evidence>
<dbReference type="AlphaFoldDB" id="A0A495XHT2"/>
<gene>
    <name evidence="4" type="ORF">DFJ66_6909</name>
</gene>
<proteinExistence type="inferred from homology"/>
<evidence type="ECO:0000313" key="4">
    <source>
        <dbReference type="EMBL" id="RKT73572.1"/>
    </source>
</evidence>
<organism evidence="4 5">
    <name type="scientific">Saccharothrix variisporea</name>
    <dbReference type="NCBI Taxonomy" id="543527"/>
    <lineage>
        <taxon>Bacteria</taxon>
        <taxon>Bacillati</taxon>
        <taxon>Actinomycetota</taxon>
        <taxon>Actinomycetes</taxon>
        <taxon>Pseudonocardiales</taxon>
        <taxon>Pseudonocardiaceae</taxon>
        <taxon>Saccharothrix</taxon>
    </lineage>
</organism>
<dbReference type="InterPro" id="IPR028081">
    <property type="entry name" value="Leu-bd"/>
</dbReference>
<protein>
    <submittedName>
        <fullName evidence="4">ABC-type branched-subunit amino acid transport system substrate-binding protein</fullName>
    </submittedName>
</protein>
<reference evidence="4 5" key="1">
    <citation type="submission" date="2018-10" db="EMBL/GenBank/DDBJ databases">
        <title>Sequencing the genomes of 1000 actinobacteria strains.</title>
        <authorList>
            <person name="Klenk H.-P."/>
        </authorList>
    </citation>
    <scope>NUCLEOTIDE SEQUENCE [LARGE SCALE GENOMIC DNA]</scope>
    <source>
        <strain evidence="4 5">DSM 43911</strain>
    </source>
</reference>
<evidence type="ECO:0000313" key="5">
    <source>
        <dbReference type="Proteomes" id="UP000272729"/>
    </source>
</evidence>
<keyword evidence="5" id="KW-1185">Reference proteome</keyword>
<evidence type="ECO:0000256" key="1">
    <source>
        <dbReference type="ARBA" id="ARBA00010062"/>
    </source>
</evidence>
<keyword evidence="2" id="KW-0732">Signal</keyword>
<name>A0A495XHT2_9PSEU</name>
<feature type="domain" description="Leucine-binding protein" evidence="3">
    <location>
        <begin position="52"/>
        <end position="384"/>
    </location>
</feature>
<dbReference type="SUPFAM" id="SSF53822">
    <property type="entry name" value="Periplasmic binding protein-like I"/>
    <property type="match status" value="1"/>
</dbReference>
<comment type="caution">
    <text evidence="4">The sequence shown here is derived from an EMBL/GenBank/DDBJ whole genome shotgun (WGS) entry which is preliminary data.</text>
</comment>
<comment type="similarity">
    <text evidence="1">Belongs to the leucine-binding protein family.</text>
</comment>
<evidence type="ECO:0000259" key="3">
    <source>
        <dbReference type="Pfam" id="PF13458"/>
    </source>
</evidence>
<dbReference type="InterPro" id="IPR028082">
    <property type="entry name" value="Peripla_BP_I"/>
</dbReference>